<name>A0A6J6NAC9_9ZZZZ</name>
<accession>A0A6J6NAC9</accession>
<dbReference type="Pfam" id="PF00300">
    <property type="entry name" value="His_Phos_1"/>
    <property type="match status" value="1"/>
</dbReference>
<dbReference type="EMBL" id="CAEZZL010000007">
    <property type="protein sequence ID" value="CAB4753988.1"/>
    <property type="molecule type" value="Genomic_DNA"/>
</dbReference>
<sequence length="191" mass="20741">MDFRVTRVYMVRHGRAAAGWNVDPDPGLDDLGRSQSLAVASKLSALGPLPVMSSPLLRCQQTAFPLATAWKQDVVIEPLVGEIPSPPEYTLENRVDWLREAMAGTWTQVAERSGAHYLDYRNAIAERIAAITADTVVFSHFIAINAAIGVATENDAMVIASLDNCSVTTFEITNGKLVLIESGNEADTLIR</sequence>
<dbReference type="Gene3D" id="3.40.50.1240">
    <property type="entry name" value="Phosphoglycerate mutase-like"/>
    <property type="match status" value="1"/>
</dbReference>
<dbReference type="SMART" id="SM00855">
    <property type="entry name" value="PGAM"/>
    <property type="match status" value="1"/>
</dbReference>
<organism evidence="1">
    <name type="scientific">freshwater metagenome</name>
    <dbReference type="NCBI Taxonomy" id="449393"/>
    <lineage>
        <taxon>unclassified sequences</taxon>
        <taxon>metagenomes</taxon>
        <taxon>ecological metagenomes</taxon>
    </lineage>
</organism>
<evidence type="ECO:0000313" key="2">
    <source>
        <dbReference type="EMBL" id="CAB4753988.1"/>
    </source>
</evidence>
<dbReference type="InterPro" id="IPR013078">
    <property type="entry name" value="His_Pase_superF_clade-1"/>
</dbReference>
<dbReference type="PANTHER" id="PTHR48100">
    <property type="entry name" value="BROAD-SPECIFICITY PHOSPHATASE YOR283W-RELATED"/>
    <property type="match status" value="1"/>
</dbReference>
<dbReference type="GO" id="GO:0016791">
    <property type="term" value="F:phosphatase activity"/>
    <property type="evidence" value="ECO:0007669"/>
    <property type="project" value="TreeGrafter"/>
</dbReference>
<protein>
    <submittedName>
        <fullName evidence="1">Unannotated protein</fullName>
    </submittedName>
</protein>
<dbReference type="EMBL" id="CAFBQH010000092">
    <property type="protein sequence ID" value="CAB5054983.1"/>
    <property type="molecule type" value="Genomic_DNA"/>
</dbReference>
<dbReference type="InterPro" id="IPR050275">
    <property type="entry name" value="PGM_Phosphatase"/>
</dbReference>
<dbReference type="GO" id="GO:0005737">
    <property type="term" value="C:cytoplasm"/>
    <property type="evidence" value="ECO:0007669"/>
    <property type="project" value="TreeGrafter"/>
</dbReference>
<dbReference type="AlphaFoldDB" id="A0A6J6NAC9"/>
<dbReference type="PANTHER" id="PTHR48100:SF1">
    <property type="entry name" value="HISTIDINE PHOSPHATASE FAMILY PROTEIN-RELATED"/>
    <property type="match status" value="1"/>
</dbReference>
<gene>
    <name evidence="1" type="ORF">UFOPK2334_01328</name>
    <name evidence="2" type="ORF">UFOPK2870_00208</name>
    <name evidence="3" type="ORF">UFOPK4293_01322</name>
</gene>
<dbReference type="InterPro" id="IPR029033">
    <property type="entry name" value="His_PPase_superfam"/>
</dbReference>
<reference evidence="1" key="1">
    <citation type="submission" date="2020-05" db="EMBL/GenBank/DDBJ databases">
        <authorList>
            <person name="Chiriac C."/>
            <person name="Salcher M."/>
            <person name="Ghai R."/>
            <person name="Kavagutti S V."/>
        </authorList>
    </citation>
    <scope>NUCLEOTIDE SEQUENCE</scope>
</reference>
<evidence type="ECO:0000313" key="1">
    <source>
        <dbReference type="EMBL" id="CAB4683591.1"/>
    </source>
</evidence>
<dbReference type="CDD" id="cd07067">
    <property type="entry name" value="HP_PGM_like"/>
    <property type="match status" value="1"/>
</dbReference>
<dbReference type="SUPFAM" id="SSF53254">
    <property type="entry name" value="Phosphoglycerate mutase-like"/>
    <property type="match status" value="1"/>
</dbReference>
<evidence type="ECO:0000313" key="3">
    <source>
        <dbReference type="EMBL" id="CAB5054983.1"/>
    </source>
</evidence>
<dbReference type="EMBL" id="CAEZXA010000148">
    <property type="protein sequence ID" value="CAB4683591.1"/>
    <property type="molecule type" value="Genomic_DNA"/>
</dbReference>
<proteinExistence type="predicted"/>